<sequence>MRPLTFVVGTGRSGSTALSTLLNAHPGVLSLNEFLASLRDPGHALPDRPLTGEEFWRILAAPNPVFDTMTRSGIPLPEFLYTRRPGRHSAETGGIPALCLMVLPHLTDDPDAALDALAAEVTSWPAGTAPAHHQALFDLLARRYGGAAVVERSGYSVSWIPALHRAFPHARFVHLHRHGPDCALSMSRHVGYRTILLLRDLRERAGVATFADLTPRHVAELPPDLAALLADRFDPALVLDRDIPLARFGALWSRIVTDGSAHLNALPADQWATLAYEDLLDHPRRELTALARFLGAEPTRDWLDHAAARLSPAHRGAAARLPSEERRALERACAPGAAALTAAHRPLTPWPTDRTG</sequence>
<dbReference type="Gene3D" id="3.40.50.300">
    <property type="entry name" value="P-loop containing nucleotide triphosphate hydrolases"/>
    <property type="match status" value="1"/>
</dbReference>
<reference evidence="3" key="1">
    <citation type="submission" date="2023-07" db="EMBL/GenBank/DDBJ databases">
        <title>30 novel species of actinomycetes from the DSMZ collection.</title>
        <authorList>
            <person name="Nouioui I."/>
        </authorList>
    </citation>
    <scope>NUCLEOTIDE SEQUENCE [LARGE SCALE GENOMIC DNA]</scope>
    <source>
        <strain evidence="3">DSM 44917</strain>
    </source>
</reference>
<dbReference type="Pfam" id="PF13469">
    <property type="entry name" value="Sulfotransfer_3"/>
    <property type="match status" value="1"/>
</dbReference>
<dbReference type="EMBL" id="JAVREN010000025">
    <property type="protein sequence ID" value="MDT0308726.1"/>
    <property type="molecule type" value="Genomic_DNA"/>
</dbReference>
<dbReference type="InterPro" id="IPR026634">
    <property type="entry name" value="TPST-like"/>
</dbReference>
<accession>A0ABU2LB75</accession>
<evidence type="ECO:0000256" key="1">
    <source>
        <dbReference type="ARBA" id="ARBA00022679"/>
    </source>
</evidence>
<keyword evidence="1 2" id="KW-0808">Transferase</keyword>
<name>A0ABU2LB75_9ACTN</name>
<evidence type="ECO:0000313" key="2">
    <source>
        <dbReference type="EMBL" id="MDT0308726.1"/>
    </source>
</evidence>
<dbReference type="RefSeq" id="WP_311631666.1">
    <property type="nucleotide sequence ID" value="NZ_JAVREN010000025.1"/>
</dbReference>
<organism evidence="2 3">
    <name type="scientific">Streptomyces boetiae</name>
    <dbReference type="NCBI Taxonomy" id="3075541"/>
    <lineage>
        <taxon>Bacteria</taxon>
        <taxon>Bacillati</taxon>
        <taxon>Actinomycetota</taxon>
        <taxon>Actinomycetes</taxon>
        <taxon>Kitasatosporales</taxon>
        <taxon>Streptomycetaceae</taxon>
        <taxon>Streptomyces</taxon>
    </lineage>
</organism>
<dbReference type="GO" id="GO:0016740">
    <property type="term" value="F:transferase activity"/>
    <property type="evidence" value="ECO:0007669"/>
    <property type="project" value="UniProtKB-KW"/>
</dbReference>
<dbReference type="SUPFAM" id="SSF52540">
    <property type="entry name" value="P-loop containing nucleoside triphosphate hydrolases"/>
    <property type="match status" value="1"/>
</dbReference>
<proteinExistence type="predicted"/>
<dbReference type="EC" id="2.8.2.-" evidence="2"/>
<dbReference type="Proteomes" id="UP001183388">
    <property type="component" value="Unassembled WGS sequence"/>
</dbReference>
<evidence type="ECO:0000313" key="3">
    <source>
        <dbReference type="Proteomes" id="UP001183388"/>
    </source>
</evidence>
<gene>
    <name evidence="2" type="ORF">RM780_17415</name>
</gene>
<dbReference type="PANTHER" id="PTHR12788">
    <property type="entry name" value="PROTEIN-TYROSINE SULFOTRANSFERASE 2"/>
    <property type="match status" value="1"/>
</dbReference>
<keyword evidence="3" id="KW-1185">Reference proteome</keyword>
<dbReference type="InterPro" id="IPR027417">
    <property type="entry name" value="P-loop_NTPase"/>
</dbReference>
<protein>
    <submittedName>
        <fullName evidence="2">Sulfotransferase</fullName>
        <ecNumber evidence="2">2.8.2.-</ecNumber>
    </submittedName>
</protein>
<dbReference type="PANTHER" id="PTHR12788:SF10">
    <property type="entry name" value="PROTEIN-TYROSINE SULFOTRANSFERASE"/>
    <property type="match status" value="1"/>
</dbReference>
<comment type="caution">
    <text evidence="2">The sequence shown here is derived from an EMBL/GenBank/DDBJ whole genome shotgun (WGS) entry which is preliminary data.</text>
</comment>